<dbReference type="EMBL" id="BAABRO010000002">
    <property type="protein sequence ID" value="GAA5505666.1"/>
    <property type="molecule type" value="Genomic_DNA"/>
</dbReference>
<evidence type="ECO:0000313" key="8">
    <source>
        <dbReference type="Proteomes" id="UP001416858"/>
    </source>
</evidence>
<accession>A0ABP9VKE7</accession>
<evidence type="ECO:0000259" key="6">
    <source>
        <dbReference type="SMART" id="SM00237"/>
    </source>
</evidence>
<dbReference type="Pfam" id="PF00404">
    <property type="entry name" value="Dockerin_1"/>
    <property type="match status" value="1"/>
</dbReference>
<dbReference type="PANTHER" id="PTHR11878:SF65">
    <property type="entry name" value="NA_CA-EXCHANGE PROTEIN, ISOFORM G"/>
    <property type="match status" value="1"/>
</dbReference>
<feature type="domain" description="Calx-beta" evidence="6">
    <location>
        <begin position="395"/>
        <end position="495"/>
    </location>
</feature>
<dbReference type="Pfam" id="PF03160">
    <property type="entry name" value="Calx-beta"/>
    <property type="match status" value="6"/>
</dbReference>
<feature type="domain" description="Calx-beta" evidence="6">
    <location>
        <begin position="621"/>
        <end position="722"/>
    </location>
</feature>
<keyword evidence="8" id="KW-1185">Reference proteome</keyword>
<dbReference type="InterPro" id="IPR003644">
    <property type="entry name" value="Calx_beta"/>
</dbReference>
<dbReference type="InterPro" id="IPR051171">
    <property type="entry name" value="CaCA"/>
</dbReference>
<keyword evidence="4" id="KW-0813">Transport</keyword>
<keyword evidence="1" id="KW-0732">Signal</keyword>
<feature type="domain" description="Calx-beta" evidence="6">
    <location>
        <begin position="850"/>
        <end position="952"/>
    </location>
</feature>
<dbReference type="Proteomes" id="UP001416858">
    <property type="component" value="Unassembled WGS sequence"/>
</dbReference>
<dbReference type="RefSeq" id="WP_345682680.1">
    <property type="nucleotide sequence ID" value="NZ_BAABRO010000002.1"/>
</dbReference>
<feature type="domain" description="Calx-beta" evidence="6">
    <location>
        <begin position="735"/>
        <end position="837"/>
    </location>
</feature>
<dbReference type="Gene3D" id="2.60.40.2030">
    <property type="match status" value="7"/>
</dbReference>
<evidence type="ECO:0000256" key="3">
    <source>
        <dbReference type="ARBA" id="ARBA00022837"/>
    </source>
</evidence>
<dbReference type="SMART" id="SM00237">
    <property type="entry name" value="Calx_beta"/>
    <property type="match status" value="6"/>
</dbReference>
<keyword evidence="2" id="KW-0677">Repeat</keyword>
<dbReference type="SUPFAM" id="SSF141072">
    <property type="entry name" value="CalX-like"/>
    <property type="match status" value="7"/>
</dbReference>
<sequence length="1233" mass="126926">MSRRTTSRYVKRRRLFAETLEDRRLLAVIDLLPVVGSATETEGTTVVSASGGSTIRFEASLTAAEQAVRGFQLNFASSASALEIDEFFESEDFPVFIDKVINREAGDSVVSSSATAALGVPPTRSLGTFDVTVPDVAGDYRLTLNATGVSSPTRTLVVDAESNSLPITDYGDVILRVSDASETVVSTTTTTQSQLEDVETVSVNVSLSQITNEDVIVPFTVSGTATEGSDFTVDASPLIIPAGSMSADITFTIHDDLSPEPAETIVVTLGNATGALLGVQKTHTINIVDDDDSTPIATLGLATSTIQENAGTAEMTVTLSGPTESDVIIPYTVSGSASRNSDFVISGDSLIIPSGETSATIAIAITDDFALENNETVIVKLDPPTNAKLGTPNRQVLTIIDNDEVPPPTVNFRASSLTVGEDIGTISLNVILSKPSDAPITVPFTFSGTASPNTDFSISSSPLVFAAGQTAASITVEINDDTVVDGDKVLFVNLAAPTGAVLGDIPTEQITISDNDQSPPPTINIEQSTLSVSEGDPAIFVTVRLSEVTESFVEVPFFLSGTAINGHDYASLTNVVGFAAGETSRTIKINLFEDSLIELDETIVFTLGVPSFGNLGSVTETTITITDNDVEGSNPTVEFTTDEITVSESSMAALATARLSILAPELITVPVTIIGTASNGSDFMIGQQSLRFEAGTSTTSLPIEIIDDDLVESVETILISLSPPAGYDLGTNSTLTISITDNDSTVPTDPVVDFSIVAQTVSEDGGNVSISVLLSAAADSEVVIPFEVSGTATAGTDYTISSSPLRIPAGATSGAIVVTAISDTESEADESISITLQPPTGASLGTATTHTITLQNTDPSVPSLPIVTIANVTQSVSEASSAINVTVQLSKPSDSAITVPFTLTGSATSGSDYTVAANPITIAAGQTAGNITINLVDDAIVESVETVVVTLNQPSGANLGESTVFTGSILDNDTSGGGGSVITANIARPQVIPASNQSTAILFGAVKNTTLTVGHVGSTSVTAKVVLYDEDLNPLADDAGGVLTANLTAGNLYALIVNASDEDQILIVRSSAGSDAVTGVSPTNLIESTDVDGSGETTTMDALLVVNQLDRQGGAEGETMVAPGRYYDVNADGRITAMDALRVINELSRSAANRDGGESSAAALALPTSGSDPVDEPVAESSQTVAEVQSSKVTTFAQLPALGDTAELETVQATASQVDKAMADLDDTLQLLG</sequence>
<feature type="domain" description="Calx-beta" evidence="6">
    <location>
        <begin position="283"/>
        <end position="382"/>
    </location>
</feature>
<evidence type="ECO:0000256" key="4">
    <source>
        <dbReference type="ARBA" id="ARBA00023065"/>
    </source>
</evidence>
<evidence type="ECO:0000256" key="5">
    <source>
        <dbReference type="SAM" id="MobiDB-lite"/>
    </source>
</evidence>
<organism evidence="7 8">
    <name type="scientific">Novipirellula caenicola</name>
    <dbReference type="NCBI Taxonomy" id="1536901"/>
    <lineage>
        <taxon>Bacteria</taxon>
        <taxon>Pseudomonadati</taxon>
        <taxon>Planctomycetota</taxon>
        <taxon>Planctomycetia</taxon>
        <taxon>Pirellulales</taxon>
        <taxon>Pirellulaceae</taxon>
        <taxon>Novipirellula</taxon>
    </lineage>
</organism>
<gene>
    <name evidence="7" type="ORF">Rcae01_01111</name>
</gene>
<keyword evidence="3" id="KW-0106">Calcium</keyword>
<reference evidence="7 8" key="1">
    <citation type="submission" date="2024-02" db="EMBL/GenBank/DDBJ databases">
        <title>Rhodopirellula caenicola NBRC 110016.</title>
        <authorList>
            <person name="Ichikawa N."/>
            <person name="Katano-Makiyama Y."/>
            <person name="Hidaka K."/>
        </authorList>
    </citation>
    <scope>NUCLEOTIDE SEQUENCE [LARGE SCALE GENOMIC DNA]</scope>
    <source>
        <strain evidence="7 8">NBRC 110016</strain>
    </source>
</reference>
<evidence type="ECO:0000256" key="2">
    <source>
        <dbReference type="ARBA" id="ARBA00022737"/>
    </source>
</evidence>
<keyword evidence="4" id="KW-0406">Ion transport</keyword>
<name>A0ABP9VKE7_9BACT</name>
<dbReference type="InterPro" id="IPR038081">
    <property type="entry name" value="CalX-like_sf"/>
</dbReference>
<dbReference type="InterPro" id="IPR002105">
    <property type="entry name" value="Dockerin_1_rpt"/>
</dbReference>
<feature type="domain" description="Calx-beta" evidence="6">
    <location>
        <begin position="508"/>
        <end position="608"/>
    </location>
</feature>
<evidence type="ECO:0000256" key="1">
    <source>
        <dbReference type="ARBA" id="ARBA00022729"/>
    </source>
</evidence>
<proteinExistence type="predicted"/>
<comment type="caution">
    <text evidence="7">The sequence shown here is derived from an EMBL/GenBank/DDBJ whole genome shotgun (WGS) entry which is preliminary data.</text>
</comment>
<feature type="region of interest" description="Disordered" evidence="5">
    <location>
        <begin position="1152"/>
        <end position="1179"/>
    </location>
</feature>
<evidence type="ECO:0000313" key="7">
    <source>
        <dbReference type="EMBL" id="GAA5505666.1"/>
    </source>
</evidence>
<protein>
    <recommendedName>
        <fullName evidence="6">Calx-beta domain-containing protein</fullName>
    </recommendedName>
</protein>
<dbReference type="PANTHER" id="PTHR11878">
    <property type="entry name" value="SODIUM/CALCIUM EXCHANGER"/>
    <property type="match status" value="1"/>
</dbReference>